<feature type="compositionally biased region" description="Low complexity" evidence="1">
    <location>
        <begin position="475"/>
        <end position="489"/>
    </location>
</feature>
<feature type="compositionally biased region" description="Basic residues" evidence="1">
    <location>
        <begin position="420"/>
        <end position="429"/>
    </location>
</feature>
<dbReference type="OrthoDB" id="10586934at2759"/>
<name>A0A194XA32_MOLSC</name>
<keyword evidence="3" id="KW-1185">Reference proteome</keyword>
<feature type="compositionally biased region" description="Basic and acidic residues" evidence="1">
    <location>
        <begin position="534"/>
        <end position="550"/>
    </location>
</feature>
<protein>
    <submittedName>
        <fullName evidence="2">Uncharacterized protein</fullName>
    </submittedName>
</protein>
<feature type="compositionally biased region" description="Basic and acidic residues" evidence="1">
    <location>
        <begin position="185"/>
        <end position="196"/>
    </location>
</feature>
<dbReference type="Gene3D" id="3.60.130.30">
    <property type="match status" value="1"/>
</dbReference>
<dbReference type="EMBL" id="KQ947415">
    <property type="protein sequence ID" value="KUJ17025.1"/>
    <property type="molecule type" value="Genomic_DNA"/>
</dbReference>
<feature type="region of interest" description="Disordered" evidence="1">
    <location>
        <begin position="411"/>
        <end position="573"/>
    </location>
</feature>
<evidence type="ECO:0000256" key="1">
    <source>
        <dbReference type="SAM" id="MobiDB-lite"/>
    </source>
</evidence>
<dbReference type="Proteomes" id="UP000070700">
    <property type="component" value="Unassembled WGS sequence"/>
</dbReference>
<organism evidence="2 3">
    <name type="scientific">Mollisia scopiformis</name>
    <name type="common">Conifer needle endophyte fungus</name>
    <name type="synonym">Phialocephala scopiformis</name>
    <dbReference type="NCBI Taxonomy" id="149040"/>
    <lineage>
        <taxon>Eukaryota</taxon>
        <taxon>Fungi</taxon>
        <taxon>Dikarya</taxon>
        <taxon>Ascomycota</taxon>
        <taxon>Pezizomycotina</taxon>
        <taxon>Leotiomycetes</taxon>
        <taxon>Helotiales</taxon>
        <taxon>Mollisiaceae</taxon>
        <taxon>Mollisia</taxon>
    </lineage>
</organism>
<gene>
    <name evidence="2" type="ORF">LY89DRAFT_748218</name>
</gene>
<dbReference type="KEGG" id="psco:LY89DRAFT_748218"/>
<dbReference type="RefSeq" id="XP_018071380.1">
    <property type="nucleotide sequence ID" value="XM_018221148.1"/>
</dbReference>
<evidence type="ECO:0000313" key="2">
    <source>
        <dbReference type="EMBL" id="KUJ17025.1"/>
    </source>
</evidence>
<feature type="region of interest" description="Disordered" evidence="1">
    <location>
        <begin position="171"/>
        <end position="196"/>
    </location>
</feature>
<dbReference type="InParanoid" id="A0A194XA32"/>
<dbReference type="GeneID" id="28830874"/>
<proteinExistence type="predicted"/>
<evidence type="ECO:0000313" key="3">
    <source>
        <dbReference type="Proteomes" id="UP000070700"/>
    </source>
</evidence>
<feature type="compositionally biased region" description="Basic and acidic residues" evidence="1">
    <location>
        <begin position="456"/>
        <end position="473"/>
    </location>
</feature>
<accession>A0A194XA32</accession>
<dbReference type="AlphaFoldDB" id="A0A194XA32"/>
<reference evidence="2 3" key="1">
    <citation type="submission" date="2015-10" db="EMBL/GenBank/DDBJ databases">
        <title>Full genome of DAOMC 229536 Phialocephala scopiformis, a fungal endophyte of spruce producing the potent anti-insectan compound rugulosin.</title>
        <authorList>
            <consortium name="DOE Joint Genome Institute"/>
            <person name="Walker A.K."/>
            <person name="Frasz S.L."/>
            <person name="Seifert K.A."/>
            <person name="Miller J.D."/>
            <person name="Mondo S.J."/>
            <person name="Labutti K."/>
            <person name="Lipzen A."/>
            <person name="Dockter R."/>
            <person name="Kennedy M."/>
            <person name="Grigoriev I.V."/>
            <person name="Spatafora J.W."/>
        </authorList>
    </citation>
    <scope>NUCLEOTIDE SEQUENCE [LARGE SCALE GENOMIC DNA]</scope>
    <source>
        <strain evidence="2 3">CBS 120377</strain>
    </source>
</reference>
<sequence>MFVTKHAGYINDIVKPGEHFMRQYRYGWTFLRICQAILPTMTLPRTKAEHMAKFGSGPVSEKDLLPLVTRYPTILKGCIINWADGTQALCWMPASWDLLYWGVPGHSPLGPQVTQWLADFFAVFPSHASRNPDSRDAKVPYNISMAKYFAEIKRIWGVIHAGIWSIQGQEKSETRRNSGPFCHIPTEDSKGGRNKDSPVKAAAVVKIMRQMIPLFNVLAASFDAGSPELYREAVDHREVMAKAGQNVKHWIEDNGEKTLYHLLTAFVQNHSVVLHRDPKDKGMTIEAVCGHFVEGDICVPSIGQRLRLRAGDILQMDSSALAHCLRHFFGERVAVVIISQSTKDGLTRHMSQLPPGEELDRLQAVRDQKDAQKLSNNQELQSEELESIRQFTKYAIQILLDTTQKLWNEDETQDPWVSKKERKSRKRKLGQIVSSSALDASYKRSRGKTGYFPERQTSEGDNLLKQETSDRRTSSRSLQSQLSQGSPGTYSEELPQPENIRMTSRSGQQRQRRQAQERTAEAAEVSHATLVPEAEARRADLAQRQEEQIRIARQFRGHRGQYNNGVDDEDESE</sequence>